<dbReference type="AlphaFoldDB" id="A0A124DXN0"/>
<dbReference type="Gene3D" id="1.10.150.240">
    <property type="entry name" value="Putative phosphatase, domain 2"/>
    <property type="match status" value="1"/>
</dbReference>
<reference evidence="4 5" key="1">
    <citation type="journal article" date="2016" name="Genome Announc.">
        <title>Draft Genome Sequence of Paenibacillus amylolyticus Heshi-A3, Isolated from Fermented Rice Bran in a Japanese Fermented Seafood Dish.</title>
        <authorList>
            <person name="Akuzawa S."/>
            <person name="Nagaoka J."/>
            <person name="Kanekatsu M."/>
            <person name="Kubota E."/>
            <person name="Ohtake R."/>
            <person name="Suzuki T."/>
            <person name="Kanesaki Y."/>
        </authorList>
    </citation>
    <scope>NUCLEOTIDE SEQUENCE [LARGE SCALE GENOMIC DNA]</scope>
    <source>
        <strain evidence="4 5">Heshi-A3</strain>
    </source>
</reference>
<dbReference type="CDD" id="cd16423">
    <property type="entry name" value="HAD_BPGM-like"/>
    <property type="match status" value="1"/>
</dbReference>
<dbReference type="InterPro" id="IPR006439">
    <property type="entry name" value="HAD-SF_hydro_IA"/>
</dbReference>
<evidence type="ECO:0000313" key="5">
    <source>
        <dbReference type="Proteomes" id="UP000069697"/>
    </source>
</evidence>
<dbReference type="SFLD" id="SFLDS00003">
    <property type="entry name" value="Haloacid_Dehalogenase"/>
    <property type="match status" value="1"/>
</dbReference>
<evidence type="ECO:0000313" key="4">
    <source>
        <dbReference type="EMBL" id="GAS81573.1"/>
    </source>
</evidence>
<evidence type="ECO:0008006" key="6">
    <source>
        <dbReference type="Google" id="ProtNLM"/>
    </source>
</evidence>
<gene>
    <name evidence="4" type="ORF">PAHA3_1647</name>
</gene>
<dbReference type="SUPFAM" id="SSF56784">
    <property type="entry name" value="HAD-like"/>
    <property type="match status" value="1"/>
</dbReference>
<dbReference type="PANTHER" id="PTHR18901">
    <property type="entry name" value="2-DEOXYGLUCOSE-6-PHOSPHATE PHOSPHATASE 2"/>
    <property type="match status" value="1"/>
</dbReference>
<keyword evidence="3" id="KW-0378">Hydrolase</keyword>
<reference evidence="5" key="2">
    <citation type="submission" date="2016-01" db="EMBL/GenBank/DDBJ databases">
        <title>Draft Genome Sequence of Paenibacillus amylolyticus Heshi-A3 that Was Isolated from Fermented Rice Bran with Aging Salted Mackerel, Which Was Named Heshiko as Traditional Fermented Seafood in Japan.</title>
        <authorList>
            <person name="Akuzawa S."/>
            <person name="Nakagawa J."/>
            <person name="Kanekatsu T."/>
            <person name="Kubota E."/>
            <person name="Ohtake R."/>
            <person name="Suzuki T."/>
            <person name="Kanesaki Y."/>
        </authorList>
    </citation>
    <scope>NUCLEOTIDE SEQUENCE [LARGE SCALE GENOMIC DNA]</scope>
    <source>
        <strain evidence="5">Heshi-A3</strain>
    </source>
</reference>
<dbReference type="InterPro" id="IPR023214">
    <property type="entry name" value="HAD_sf"/>
</dbReference>
<dbReference type="SFLD" id="SFLDG01129">
    <property type="entry name" value="C1.5:_HAD__Beta-PGM__Phosphata"/>
    <property type="match status" value="1"/>
</dbReference>
<dbReference type="RefSeq" id="WP_062834261.1">
    <property type="nucleotide sequence ID" value="NZ_BCNV01000001.1"/>
</dbReference>
<dbReference type="InterPro" id="IPR036412">
    <property type="entry name" value="HAD-like_sf"/>
</dbReference>
<protein>
    <recommendedName>
        <fullName evidence="6">HAD family hydrolase</fullName>
    </recommendedName>
</protein>
<dbReference type="Pfam" id="PF13419">
    <property type="entry name" value="HAD_2"/>
    <property type="match status" value="1"/>
</dbReference>
<evidence type="ECO:0000256" key="1">
    <source>
        <dbReference type="ARBA" id="ARBA00006171"/>
    </source>
</evidence>
<proteinExistence type="inferred from homology"/>
<dbReference type="Proteomes" id="UP000069697">
    <property type="component" value="Unassembled WGS sequence"/>
</dbReference>
<dbReference type="PANTHER" id="PTHR18901:SF38">
    <property type="entry name" value="PSEUDOURIDINE-5'-PHOSPHATASE"/>
    <property type="match status" value="1"/>
</dbReference>
<dbReference type="GO" id="GO:0016787">
    <property type="term" value="F:hydrolase activity"/>
    <property type="evidence" value="ECO:0007669"/>
    <property type="project" value="UniProtKB-KW"/>
</dbReference>
<dbReference type="SFLD" id="SFLDG01135">
    <property type="entry name" value="C1.5.6:_HAD__Beta-PGM__Phospha"/>
    <property type="match status" value="1"/>
</dbReference>
<dbReference type="InterPro" id="IPR023198">
    <property type="entry name" value="PGP-like_dom2"/>
</dbReference>
<dbReference type="EMBL" id="BCNV01000001">
    <property type="protein sequence ID" value="GAS81573.1"/>
    <property type="molecule type" value="Genomic_DNA"/>
</dbReference>
<comment type="caution">
    <text evidence="4">The sequence shown here is derived from an EMBL/GenBank/DDBJ whole genome shotgun (WGS) entry which is preliminary data.</text>
</comment>
<dbReference type="NCBIfam" id="TIGR01549">
    <property type="entry name" value="HAD-SF-IA-v1"/>
    <property type="match status" value="1"/>
</dbReference>
<evidence type="ECO:0000256" key="2">
    <source>
        <dbReference type="ARBA" id="ARBA00022723"/>
    </source>
</evidence>
<sequence>MVKAFIFDFDGLIVDTETPWYYAFRDIYEEHGVELGLELWSKNVGTSFEEFHPFLYLEQALQRKIDHDHIKLLSEQKYEVYLGQAVILPGVYELLQSAREKGIQLAVASSSTRDWVHGYLQKLGIFDYFTVVHTSEDVKRVKPDPELYLLALQSLGIEASEAIVFEDSPNGLKAANAAGIRCIIVPNEVTRGLEFAMHELRLSSLAEIDMEAL</sequence>
<dbReference type="GO" id="GO:0046872">
    <property type="term" value="F:metal ion binding"/>
    <property type="evidence" value="ECO:0007669"/>
    <property type="project" value="UniProtKB-KW"/>
</dbReference>
<keyword evidence="2" id="KW-0479">Metal-binding</keyword>
<organism evidence="4 5">
    <name type="scientific">Paenibacillus amylolyticus</name>
    <dbReference type="NCBI Taxonomy" id="1451"/>
    <lineage>
        <taxon>Bacteria</taxon>
        <taxon>Bacillati</taxon>
        <taxon>Bacillota</taxon>
        <taxon>Bacilli</taxon>
        <taxon>Bacillales</taxon>
        <taxon>Paenibacillaceae</taxon>
        <taxon>Paenibacillus</taxon>
    </lineage>
</organism>
<evidence type="ECO:0000256" key="3">
    <source>
        <dbReference type="ARBA" id="ARBA00022801"/>
    </source>
</evidence>
<dbReference type="InterPro" id="IPR041492">
    <property type="entry name" value="HAD_2"/>
</dbReference>
<dbReference type="NCBIfam" id="TIGR01509">
    <property type="entry name" value="HAD-SF-IA-v3"/>
    <property type="match status" value="1"/>
</dbReference>
<name>A0A124DXN0_PAEAM</name>
<dbReference type="Gene3D" id="3.40.50.1000">
    <property type="entry name" value="HAD superfamily/HAD-like"/>
    <property type="match status" value="1"/>
</dbReference>
<dbReference type="PRINTS" id="PR00413">
    <property type="entry name" value="HADHALOGNASE"/>
</dbReference>
<comment type="similarity">
    <text evidence="1">Belongs to the HAD-like hydrolase superfamily. CbbY/CbbZ/Gph/YieH family.</text>
</comment>
<accession>A0A124DXN0</accession>
<dbReference type="FunFam" id="3.40.50.1000:FF:000036">
    <property type="entry name" value="HAD family hydrolase"/>
    <property type="match status" value="1"/>
</dbReference>